<keyword evidence="2" id="KW-0732">Signal</keyword>
<accession>A0A812W7W1</accession>
<protein>
    <submittedName>
        <fullName evidence="4">UBP2 protein</fullName>
    </submittedName>
</protein>
<organism evidence="4 5">
    <name type="scientific">Symbiodinium necroappetens</name>
    <dbReference type="NCBI Taxonomy" id="1628268"/>
    <lineage>
        <taxon>Eukaryota</taxon>
        <taxon>Sar</taxon>
        <taxon>Alveolata</taxon>
        <taxon>Dinophyceae</taxon>
        <taxon>Suessiales</taxon>
        <taxon>Symbiodiniaceae</taxon>
        <taxon>Symbiodinium</taxon>
    </lineage>
</organism>
<feature type="region of interest" description="Disordered" evidence="1">
    <location>
        <begin position="19"/>
        <end position="46"/>
    </location>
</feature>
<feature type="domain" description="USP" evidence="3">
    <location>
        <begin position="156"/>
        <end position="378"/>
    </location>
</feature>
<feature type="region of interest" description="Disordered" evidence="1">
    <location>
        <begin position="340"/>
        <end position="378"/>
    </location>
</feature>
<evidence type="ECO:0000313" key="5">
    <source>
        <dbReference type="Proteomes" id="UP000601435"/>
    </source>
</evidence>
<dbReference type="OrthoDB" id="420187at2759"/>
<comment type="caution">
    <text evidence="4">The sequence shown here is derived from an EMBL/GenBank/DDBJ whole genome shotgun (WGS) entry which is preliminary data.</text>
</comment>
<dbReference type="SUPFAM" id="SSF54001">
    <property type="entry name" value="Cysteine proteinases"/>
    <property type="match status" value="1"/>
</dbReference>
<evidence type="ECO:0000313" key="4">
    <source>
        <dbReference type="EMBL" id="CAE7666232.1"/>
    </source>
</evidence>
<keyword evidence="5" id="KW-1185">Reference proteome</keyword>
<feature type="chain" id="PRO_5032744430" evidence="2">
    <location>
        <begin position="24"/>
        <end position="378"/>
    </location>
</feature>
<dbReference type="PROSITE" id="PS50235">
    <property type="entry name" value="USP_3"/>
    <property type="match status" value="1"/>
</dbReference>
<sequence>ACLCAYLLLAPLAFLGSSAPTRSQSTRGDVAVYGRHGKRGAGGPRHKKVPADIEFEYIPYKRQGKKMVPASLFAVSCPAPEPRALETGWKTGVFRQSPQRGRTHSDFSFVSPSPEFQSDVLVSVRSTAIKSKNDTQDVSSFGGDFPGLPPPATGQKGLVNLGNTCYLNSVLQCLSVSKPFSDNLVTLSQEGLGGVGASLCSVFQGLRGNGNQGKAKGGGNGAFSPKQLLAQICSKFPWYKGHDQQDCHELLRTLLGSVADEPTATEKKHKKEGGAHIPCGEAEKLVWQSFRGHTCAAVLCWKCHRISVRVDPFLDLSVELPTCEEQPGLLGLPGRIAQLEVGGSSSSTARPTKSKGRKGGTPADADNAADADVDPQSE</sequence>
<dbReference type="InterPro" id="IPR001394">
    <property type="entry name" value="Peptidase_C19_UCH"/>
</dbReference>
<dbReference type="InterPro" id="IPR038765">
    <property type="entry name" value="Papain-like_cys_pep_sf"/>
</dbReference>
<name>A0A812W7W1_9DINO</name>
<feature type="non-terminal residue" evidence="4">
    <location>
        <position position="1"/>
    </location>
</feature>
<proteinExistence type="predicted"/>
<dbReference type="PROSITE" id="PS00972">
    <property type="entry name" value="USP_1"/>
    <property type="match status" value="1"/>
</dbReference>
<evidence type="ECO:0000259" key="3">
    <source>
        <dbReference type="PROSITE" id="PS50235"/>
    </source>
</evidence>
<feature type="compositionally biased region" description="Acidic residues" evidence="1">
    <location>
        <begin position="367"/>
        <end position="378"/>
    </location>
</feature>
<dbReference type="Gene3D" id="3.90.70.10">
    <property type="entry name" value="Cysteine proteinases"/>
    <property type="match status" value="1"/>
</dbReference>
<dbReference type="GO" id="GO:0004843">
    <property type="term" value="F:cysteine-type deubiquitinase activity"/>
    <property type="evidence" value="ECO:0007669"/>
    <property type="project" value="InterPro"/>
</dbReference>
<dbReference type="InterPro" id="IPR018200">
    <property type="entry name" value="USP_CS"/>
</dbReference>
<dbReference type="GO" id="GO:0005634">
    <property type="term" value="C:nucleus"/>
    <property type="evidence" value="ECO:0007669"/>
    <property type="project" value="TreeGrafter"/>
</dbReference>
<dbReference type="EMBL" id="CAJNJA010032342">
    <property type="protein sequence ID" value="CAE7666232.1"/>
    <property type="molecule type" value="Genomic_DNA"/>
</dbReference>
<feature type="compositionally biased region" description="Basic residues" evidence="1">
    <location>
        <begin position="35"/>
        <end position="46"/>
    </location>
</feature>
<feature type="non-terminal residue" evidence="4">
    <location>
        <position position="378"/>
    </location>
</feature>
<evidence type="ECO:0000256" key="2">
    <source>
        <dbReference type="SAM" id="SignalP"/>
    </source>
</evidence>
<dbReference type="AlphaFoldDB" id="A0A812W7W1"/>
<dbReference type="InterPro" id="IPR028889">
    <property type="entry name" value="USP"/>
</dbReference>
<dbReference type="InterPro" id="IPR050164">
    <property type="entry name" value="Peptidase_C19"/>
</dbReference>
<dbReference type="Pfam" id="PF00443">
    <property type="entry name" value="UCH"/>
    <property type="match status" value="1"/>
</dbReference>
<feature type="signal peptide" evidence="2">
    <location>
        <begin position="1"/>
        <end position="23"/>
    </location>
</feature>
<dbReference type="GO" id="GO:0016579">
    <property type="term" value="P:protein deubiquitination"/>
    <property type="evidence" value="ECO:0007669"/>
    <property type="project" value="InterPro"/>
</dbReference>
<evidence type="ECO:0000256" key="1">
    <source>
        <dbReference type="SAM" id="MobiDB-lite"/>
    </source>
</evidence>
<dbReference type="PANTHER" id="PTHR24006">
    <property type="entry name" value="UBIQUITIN CARBOXYL-TERMINAL HYDROLASE"/>
    <property type="match status" value="1"/>
</dbReference>
<gene>
    <name evidence="4" type="primary">UBP2</name>
    <name evidence="4" type="ORF">SNEC2469_LOCUS19024</name>
</gene>
<dbReference type="Proteomes" id="UP000601435">
    <property type="component" value="Unassembled WGS sequence"/>
</dbReference>
<dbReference type="GO" id="GO:0005829">
    <property type="term" value="C:cytosol"/>
    <property type="evidence" value="ECO:0007669"/>
    <property type="project" value="TreeGrafter"/>
</dbReference>
<reference evidence="4" key="1">
    <citation type="submission" date="2021-02" db="EMBL/GenBank/DDBJ databases">
        <authorList>
            <person name="Dougan E. K."/>
            <person name="Rhodes N."/>
            <person name="Thang M."/>
            <person name="Chan C."/>
        </authorList>
    </citation>
    <scope>NUCLEOTIDE SEQUENCE</scope>
</reference>